<evidence type="ECO:0000313" key="3">
    <source>
        <dbReference type="Proteomes" id="UP001232992"/>
    </source>
</evidence>
<reference evidence="2 3" key="1">
    <citation type="submission" date="2023-01" db="EMBL/GenBank/DDBJ databases">
        <title>Novel diversity within Roseofilum (Cyanobacteria; Desertifilaceae) from marine benthic mats with descriptions of four novel species.</title>
        <authorList>
            <person name="Wang Y."/>
            <person name="Berthold D.E."/>
            <person name="Hu J."/>
            <person name="Lefler F.W."/>
            <person name="Laughinghouse H.D. IV."/>
        </authorList>
    </citation>
    <scope>NUCLEOTIDE SEQUENCE [LARGE SCALE GENOMIC DNA]</scope>
    <source>
        <strain evidence="2 3">BLCC-M143</strain>
    </source>
</reference>
<organism evidence="2 3">
    <name type="scientific">Roseofilum casamattae BLCC-M143</name>
    <dbReference type="NCBI Taxonomy" id="3022442"/>
    <lineage>
        <taxon>Bacteria</taxon>
        <taxon>Bacillati</taxon>
        <taxon>Cyanobacteriota</taxon>
        <taxon>Cyanophyceae</taxon>
        <taxon>Desertifilales</taxon>
        <taxon>Desertifilaceae</taxon>
        <taxon>Roseofilum</taxon>
        <taxon>Roseofilum casamattae</taxon>
    </lineage>
</organism>
<accession>A0ABT7C1B7</accession>
<proteinExistence type="predicted"/>
<sequence length="44" mass="5073">MKRRKIVILLGECLIPNLAGFLIDASLGFGISLLILLYHLWREY</sequence>
<keyword evidence="1" id="KW-1133">Transmembrane helix</keyword>
<protein>
    <submittedName>
        <fullName evidence="2">Uncharacterized protein</fullName>
    </submittedName>
</protein>
<name>A0ABT7C1B7_9CYAN</name>
<keyword evidence="3" id="KW-1185">Reference proteome</keyword>
<evidence type="ECO:0000313" key="2">
    <source>
        <dbReference type="EMBL" id="MDJ1185253.1"/>
    </source>
</evidence>
<comment type="caution">
    <text evidence="2">The sequence shown here is derived from an EMBL/GenBank/DDBJ whole genome shotgun (WGS) entry which is preliminary data.</text>
</comment>
<dbReference type="EMBL" id="JAQOSQ010000029">
    <property type="protein sequence ID" value="MDJ1185253.1"/>
    <property type="molecule type" value="Genomic_DNA"/>
</dbReference>
<keyword evidence="1" id="KW-0812">Transmembrane</keyword>
<evidence type="ECO:0000256" key="1">
    <source>
        <dbReference type="SAM" id="Phobius"/>
    </source>
</evidence>
<feature type="transmembrane region" description="Helical" evidence="1">
    <location>
        <begin position="21"/>
        <end position="41"/>
    </location>
</feature>
<gene>
    <name evidence="2" type="ORF">PMH09_18860</name>
</gene>
<dbReference type="Proteomes" id="UP001232992">
    <property type="component" value="Unassembled WGS sequence"/>
</dbReference>
<dbReference type="RefSeq" id="WP_283759898.1">
    <property type="nucleotide sequence ID" value="NZ_JAQOSQ010000029.1"/>
</dbReference>
<keyword evidence="1" id="KW-0472">Membrane</keyword>